<proteinExistence type="predicted"/>
<gene>
    <name evidence="1" type="ORF">TEGL_16060</name>
</gene>
<sequence length="95" mass="11488">MDKSRKKELLKKFKNEERCEFQNSLHFSKEIFEQLFDYIDEILETYGCDDTLKYTKEFLQMNNLPFQESIEWLQENGAYCDCEVLANIEDKILDI</sequence>
<evidence type="ECO:0008006" key="3">
    <source>
        <dbReference type="Google" id="ProtNLM"/>
    </source>
</evidence>
<dbReference type="Pfam" id="PF10905">
    <property type="entry name" value="DUF2695"/>
    <property type="match status" value="1"/>
</dbReference>
<accession>A0ABZ2ETG8</accession>
<keyword evidence="2" id="KW-1185">Reference proteome</keyword>
<protein>
    <recommendedName>
        <fullName evidence="3">DUF2695 domain-containing protein</fullName>
    </recommendedName>
</protein>
<evidence type="ECO:0000313" key="1">
    <source>
        <dbReference type="EMBL" id="WWD83200.1"/>
    </source>
</evidence>
<reference evidence="1 2" key="1">
    <citation type="journal article" date="2023" name="PLoS ONE">
        <title>Genome-based metabolic and phylogenomic analysis of three Terrisporobacter species.</title>
        <authorList>
            <person name="Boer T."/>
            <person name="Bengelsdorf F.R."/>
            <person name="Bomeke M."/>
            <person name="Daniel R."/>
            <person name="Poehlein A."/>
        </authorList>
    </citation>
    <scope>NUCLEOTIDE SEQUENCE [LARGE SCALE GENOMIC DNA]</scope>
    <source>
        <strain evidence="1 2">DSM 1288</strain>
    </source>
</reference>
<organism evidence="1 2">
    <name type="scientific">Terrisporobacter glycolicus ATCC 14880 = DSM 1288</name>
    <dbReference type="NCBI Taxonomy" id="1121315"/>
    <lineage>
        <taxon>Bacteria</taxon>
        <taxon>Bacillati</taxon>
        <taxon>Bacillota</taxon>
        <taxon>Clostridia</taxon>
        <taxon>Peptostreptococcales</taxon>
        <taxon>Peptostreptococcaceae</taxon>
        <taxon>Terrisporobacter</taxon>
    </lineage>
</organism>
<dbReference type="RefSeq" id="WP_018590248.1">
    <property type="nucleotide sequence ID" value="NZ_CP117523.1"/>
</dbReference>
<evidence type="ECO:0000313" key="2">
    <source>
        <dbReference type="Proteomes" id="UP001348492"/>
    </source>
</evidence>
<dbReference type="InterPro" id="IPR024248">
    <property type="entry name" value="DUF2695"/>
</dbReference>
<name>A0ABZ2ETG8_9FIRM</name>
<dbReference type="EMBL" id="CP117523">
    <property type="protein sequence ID" value="WWD83200.1"/>
    <property type="molecule type" value="Genomic_DNA"/>
</dbReference>
<dbReference type="Proteomes" id="UP001348492">
    <property type="component" value="Chromosome"/>
</dbReference>